<evidence type="ECO:0000256" key="1">
    <source>
        <dbReference type="ARBA" id="ARBA00023015"/>
    </source>
</evidence>
<dbReference type="SUPFAM" id="SSF46689">
    <property type="entry name" value="Homeodomain-like"/>
    <property type="match status" value="1"/>
</dbReference>
<dbReference type="InterPro" id="IPR023772">
    <property type="entry name" value="DNA-bd_HTH_TetR-type_CS"/>
</dbReference>
<dbReference type="PROSITE" id="PS50977">
    <property type="entry name" value="HTH_TETR_2"/>
    <property type="match status" value="1"/>
</dbReference>
<feature type="domain" description="HTH tetR-type" evidence="5">
    <location>
        <begin position="8"/>
        <end position="68"/>
    </location>
</feature>
<dbReference type="InterPro" id="IPR001647">
    <property type="entry name" value="HTH_TetR"/>
</dbReference>
<dbReference type="Gene3D" id="1.10.357.10">
    <property type="entry name" value="Tetracycline Repressor, domain 2"/>
    <property type="match status" value="1"/>
</dbReference>
<dbReference type="RefSeq" id="WP_272171835.1">
    <property type="nucleotide sequence ID" value="NZ_JAQOSL010000038.1"/>
</dbReference>
<keyword evidence="1" id="KW-0805">Transcription regulation</keyword>
<dbReference type="InterPro" id="IPR050109">
    <property type="entry name" value="HTH-type_TetR-like_transc_reg"/>
</dbReference>
<keyword evidence="3" id="KW-0804">Transcription</keyword>
<evidence type="ECO:0000256" key="4">
    <source>
        <dbReference type="PROSITE-ProRule" id="PRU00335"/>
    </source>
</evidence>
<evidence type="ECO:0000259" key="5">
    <source>
        <dbReference type="PROSITE" id="PS50977"/>
    </source>
</evidence>
<sequence length="225" mass="24541">MARQERAIRTREKIVVAAAAVFDEVGYEAATISQILKKAEVTKGALYFHFASKEELAQEVLAQQVSAVPAVRQQDLTLQSAIDEALLLAYLLGAGDPLVRGSVRLTVEQGALDGLHREVPMRGWVERSEAVFARAKADGELLPDTDVAAVARMFVGCFTGVQVLSHILTRHQDMVERVCDLYRHLMSSIAVPGVLVRLDFSPARAEHVWNAARAQARAGEEVALG</sequence>
<dbReference type="PROSITE" id="PS01081">
    <property type="entry name" value="HTH_TETR_1"/>
    <property type="match status" value="1"/>
</dbReference>
<dbReference type="PRINTS" id="PR00455">
    <property type="entry name" value="HTHTETR"/>
</dbReference>
<evidence type="ECO:0000256" key="3">
    <source>
        <dbReference type="ARBA" id="ARBA00023163"/>
    </source>
</evidence>
<dbReference type="PANTHER" id="PTHR30055:SF234">
    <property type="entry name" value="HTH-TYPE TRANSCRIPTIONAL REGULATOR BETI"/>
    <property type="match status" value="1"/>
</dbReference>
<dbReference type="InterPro" id="IPR009057">
    <property type="entry name" value="Homeodomain-like_sf"/>
</dbReference>
<name>A0ABW1BFF3_9ACTN</name>
<proteinExistence type="predicted"/>
<accession>A0ABW1BFF3</accession>
<evidence type="ECO:0000313" key="6">
    <source>
        <dbReference type="EMBL" id="MFC5811772.1"/>
    </source>
</evidence>
<keyword evidence="7" id="KW-1185">Reference proteome</keyword>
<organism evidence="6 7">
    <name type="scientific">Streptomyces heilongjiangensis</name>
    <dbReference type="NCBI Taxonomy" id="945052"/>
    <lineage>
        <taxon>Bacteria</taxon>
        <taxon>Bacillati</taxon>
        <taxon>Actinomycetota</taxon>
        <taxon>Actinomycetes</taxon>
        <taxon>Kitasatosporales</taxon>
        <taxon>Streptomycetaceae</taxon>
        <taxon>Streptomyces</taxon>
    </lineage>
</organism>
<dbReference type="InterPro" id="IPR047923">
    <property type="entry name" value="ArpA-like"/>
</dbReference>
<dbReference type="Proteomes" id="UP001596112">
    <property type="component" value="Unassembled WGS sequence"/>
</dbReference>
<protein>
    <submittedName>
        <fullName evidence="6">ScbR family autoregulator-binding transcription factor</fullName>
    </submittedName>
</protein>
<dbReference type="Pfam" id="PF00440">
    <property type="entry name" value="TetR_N"/>
    <property type="match status" value="1"/>
</dbReference>
<reference evidence="7" key="1">
    <citation type="journal article" date="2019" name="Int. J. Syst. Evol. Microbiol.">
        <title>The Global Catalogue of Microorganisms (GCM) 10K type strain sequencing project: providing services to taxonomists for standard genome sequencing and annotation.</title>
        <authorList>
            <consortium name="The Broad Institute Genomics Platform"/>
            <consortium name="The Broad Institute Genome Sequencing Center for Infectious Disease"/>
            <person name="Wu L."/>
            <person name="Ma J."/>
        </authorList>
    </citation>
    <scope>NUCLEOTIDE SEQUENCE [LARGE SCALE GENOMIC DNA]</scope>
    <source>
        <strain evidence="7">JCM 9918</strain>
    </source>
</reference>
<keyword evidence="2 4" id="KW-0238">DNA-binding</keyword>
<evidence type="ECO:0000256" key="2">
    <source>
        <dbReference type="ARBA" id="ARBA00023125"/>
    </source>
</evidence>
<feature type="DNA-binding region" description="H-T-H motif" evidence="4">
    <location>
        <begin position="31"/>
        <end position="50"/>
    </location>
</feature>
<dbReference type="InterPro" id="IPR036271">
    <property type="entry name" value="Tet_transcr_reg_TetR-rel_C_sf"/>
</dbReference>
<comment type="caution">
    <text evidence="6">The sequence shown here is derived from an EMBL/GenBank/DDBJ whole genome shotgun (WGS) entry which is preliminary data.</text>
</comment>
<dbReference type="SUPFAM" id="SSF48498">
    <property type="entry name" value="Tetracyclin repressor-like, C-terminal domain"/>
    <property type="match status" value="1"/>
</dbReference>
<dbReference type="PANTHER" id="PTHR30055">
    <property type="entry name" value="HTH-TYPE TRANSCRIPTIONAL REGULATOR RUTR"/>
    <property type="match status" value="1"/>
</dbReference>
<gene>
    <name evidence="6" type="ORF">ACFQGO_30420</name>
</gene>
<dbReference type="EMBL" id="JBHSNZ010000027">
    <property type="protein sequence ID" value="MFC5811772.1"/>
    <property type="molecule type" value="Genomic_DNA"/>
</dbReference>
<evidence type="ECO:0000313" key="7">
    <source>
        <dbReference type="Proteomes" id="UP001596112"/>
    </source>
</evidence>
<dbReference type="NCBIfam" id="NF041196">
    <property type="entry name" value="ScbR_bind_reg"/>
    <property type="match status" value="1"/>
</dbReference>